<evidence type="ECO:0000313" key="2">
    <source>
        <dbReference type="Proteomes" id="UP000037178"/>
    </source>
</evidence>
<keyword evidence="2" id="KW-1185">Reference proteome</keyword>
<dbReference type="PATRIC" id="fig|1675527.3.peg.1137"/>
<protein>
    <recommendedName>
        <fullName evidence="3">Lipoprotein</fullName>
    </recommendedName>
</protein>
<name>A0A0J9E2W0_9RHOB</name>
<accession>A0A0J9E2W0</accession>
<dbReference type="STRING" id="1675527.AIOL_001066"/>
<organism evidence="1 2">
    <name type="scientific">Candidatus Rhodobacter oscarellae</name>
    <dbReference type="NCBI Taxonomy" id="1675527"/>
    <lineage>
        <taxon>Bacteria</taxon>
        <taxon>Pseudomonadati</taxon>
        <taxon>Pseudomonadota</taxon>
        <taxon>Alphaproteobacteria</taxon>
        <taxon>Rhodobacterales</taxon>
        <taxon>Rhodobacter group</taxon>
        <taxon>Rhodobacter</taxon>
    </lineage>
</organism>
<sequence length="65" mass="6384">MRIKILAFIGLTALAGCGDTFGEQSLFGAGAGAGAAVLLDGNPVVGGVLGAAANVAFCKQFPERC</sequence>
<proteinExistence type="predicted"/>
<gene>
    <name evidence="1" type="ORF">AIOL_001066</name>
</gene>
<dbReference type="EMBL" id="LFTY01000002">
    <property type="protein sequence ID" value="KMW56114.1"/>
    <property type="molecule type" value="Genomic_DNA"/>
</dbReference>
<dbReference type="AlphaFoldDB" id="A0A0J9E2W0"/>
<dbReference type="Proteomes" id="UP000037178">
    <property type="component" value="Unassembled WGS sequence"/>
</dbReference>
<evidence type="ECO:0000313" key="1">
    <source>
        <dbReference type="EMBL" id="KMW56114.1"/>
    </source>
</evidence>
<dbReference type="PROSITE" id="PS51257">
    <property type="entry name" value="PROKAR_LIPOPROTEIN"/>
    <property type="match status" value="1"/>
</dbReference>
<dbReference type="RefSeq" id="WP_049642043.1">
    <property type="nucleotide sequence ID" value="NZ_LFTY01000002.1"/>
</dbReference>
<evidence type="ECO:0008006" key="3">
    <source>
        <dbReference type="Google" id="ProtNLM"/>
    </source>
</evidence>
<reference evidence="1 2" key="1">
    <citation type="submission" date="2015-06" db="EMBL/GenBank/DDBJ databases">
        <title>Draft genome sequence of an Alphaproteobacteria species associated to the Mediterranean sponge Oscarella lobularis.</title>
        <authorList>
            <person name="Jourda C."/>
            <person name="Santini S."/>
            <person name="Claverie J.-M."/>
        </authorList>
    </citation>
    <scope>NUCLEOTIDE SEQUENCE [LARGE SCALE GENOMIC DNA]</scope>
    <source>
        <strain evidence="1">IGS</strain>
    </source>
</reference>
<comment type="caution">
    <text evidence="1">The sequence shown here is derived from an EMBL/GenBank/DDBJ whole genome shotgun (WGS) entry which is preliminary data.</text>
</comment>